<evidence type="ECO:0000256" key="5">
    <source>
        <dbReference type="ARBA" id="ARBA00022927"/>
    </source>
</evidence>
<dbReference type="Pfam" id="PF00344">
    <property type="entry name" value="SecY"/>
    <property type="match status" value="1"/>
</dbReference>
<sequence length="425" mass="46125">MASSINTFEKIFKNKTIRKQILFVIFVLVLFRLLSNIPIPGADPFRLSQFLDSGSFLGIFNLLSGGGLSSLSIIMLGVGPYITSSIIMQVLSFVSPKIKSLYQEEGEIGRKKVGNYTRLLTLPLAIVQSISLIVLLSRQGVLPEFTLINMVINTAVAVGGSFFLMWLADLSTEFGIGNGMSFVIFAGIVASIPKYVGQVALNWNPSDAIMYIIFGIFAVLLIAGVIFITEAERPVPVTYARQAQNGGRVFGATQTYIPLRVNQAGVIPIIFALSILLFPQILGSLFAGSSYAILAKAGALMTTFSQTTWAYSIVYFVLVVLFTYFYTAVTFDPKQISENLQRSGAFIPGIRPGIPTRDYLGHIVTRITLVGSIFLGIIAVLPLIAKEISGNQALAIGGTALLIVVSVVIDIIKKVEAQMSSQEYY</sequence>
<organism evidence="12 13">
    <name type="scientific">Candidatus Nomurabacteria bacterium RIFCSPLOWO2_01_FULL_33_17</name>
    <dbReference type="NCBI Taxonomy" id="1801764"/>
    <lineage>
        <taxon>Bacteria</taxon>
        <taxon>Candidatus Nomuraibacteriota</taxon>
    </lineage>
</organism>
<comment type="caution">
    <text evidence="12">The sequence shown here is derived from an EMBL/GenBank/DDBJ whole genome shotgun (WGS) entry which is preliminary data.</text>
</comment>
<protein>
    <recommendedName>
        <fullName evidence="9 10">Protein translocase subunit SecY</fullName>
    </recommendedName>
</protein>
<keyword evidence="6 10" id="KW-1133">Transmembrane helix</keyword>
<evidence type="ECO:0000256" key="2">
    <source>
        <dbReference type="ARBA" id="ARBA00005751"/>
    </source>
</evidence>
<keyword evidence="3 10" id="KW-0813">Transport</keyword>
<evidence type="ECO:0000313" key="13">
    <source>
        <dbReference type="Proteomes" id="UP000178184"/>
    </source>
</evidence>
<feature type="transmembrane region" description="Helical" evidence="10">
    <location>
        <begin position="208"/>
        <end position="228"/>
    </location>
</feature>
<comment type="subunit">
    <text evidence="10">Component of the Sec protein translocase complex. Heterotrimer consisting of SecY, SecE and SecG subunits. The heterotrimers can form oligomers, although 1 heterotrimer is thought to be able to translocate proteins. Interacts with the ribosome. Interacts with SecDF, and other proteins may be involved. Interacts with SecA.</text>
</comment>
<name>A0A1F6WQ17_9BACT</name>
<dbReference type="InterPro" id="IPR023201">
    <property type="entry name" value="SecY_dom_sf"/>
</dbReference>
<dbReference type="GO" id="GO:0043952">
    <property type="term" value="P:protein transport by the Sec complex"/>
    <property type="evidence" value="ECO:0007669"/>
    <property type="project" value="UniProtKB-UniRule"/>
</dbReference>
<feature type="transmembrane region" description="Helical" evidence="10">
    <location>
        <begin position="175"/>
        <end position="196"/>
    </location>
</feature>
<feature type="transmembrane region" description="Helical" evidence="10">
    <location>
        <begin position="147"/>
        <end position="168"/>
    </location>
</feature>
<keyword evidence="7 10" id="KW-0811">Translocation</keyword>
<feature type="transmembrane region" description="Helical" evidence="10">
    <location>
        <begin position="59"/>
        <end position="82"/>
    </location>
</feature>
<evidence type="ECO:0000313" key="12">
    <source>
        <dbReference type="EMBL" id="OGI83835.1"/>
    </source>
</evidence>
<accession>A0A1F6WQ17</accession>
<dbReference type="InterPro" id="IPR026593">
    <property type="entry name" value="SecY"/>
</dbReference>
<keyword evidence="8 10" id="KW-0472">Membrane</keyword>
<reference evidence="12 13" key="1">
    <citation type="journal article" date="2016" name="Nat. Commun.">
        <title>Thousands of microbial genomes shed light on interconnected biogeochemical processes in an aquifer system.</title>
        <authorList>
            <person name="Anantharaman K."/>
            <person name="Brown C.T."/>
            <person name="Hug L.A."/>
            <person name="Sharon I."/>
            <person name="Castelle C.J."/>
            <person name="Probst A.J."/>
            <person name="Thomas B.C."/>
            <person name="Singh A."/>
            <person name="Wilkins M.J."/>
            <person name="Karaoz U."/>
            <person name="Brodie E.L."/>
            <person name="Williams K.H."/>
            <person name="Hubbard S.S."/>
            <person name="Banfield J.F."/>
        </authorList>
    </citation>
    <scope>NUCLEOTIDE SEQUENCE [LARGE SCALE GENOMIC DNA]</scope>
</reference>
<evidence type="ECO:0000256" key="7">
    <source>
        <dbReference type="ARBA" id="ARBA00023010"/>
    </source>
</evidence>
<keyword evidence="10" id="KW-1003">Cell membrane</keyword>
<feature type="transmembrane region" description="Helical" evidence="10">
    <location>
        <begin position="21"/>
        <end position="39"/>
    </location>
</feature>
<dbReference type="HAMAP" id="MF_01465">
    <property type="entry name" value="SecY"/>
    <property type="match status" value="1"/>
</dbReference>
<dbReference type="GO" id="GO:0005886">
    <property type="term" value="C:plasma membrane"/>
    <property type="evidence" value="ECO:0007669"/>
    <property type="project" value="UniProtKB-SubCell"/>
</dbReference>
<keyword evidence="5 10" id="KW-0653">Protein transport</keyword>
<feature type="transmembrane region" description="Helical" evidence="10">
    <location>
        <begin position="308"/>
        <end position="327"/>
    </location>
</feature>
<comment type="subcellular location">
    <subcellularLocation>
        <location evidence="10">Cell membrane</location>
        <topology evidence="10">Multi-pass membrane protein</topology>
    </subcellularLocation>
    <subcellularLocation>
        <location evidence="1">Membrane</location>
        <topology evidence="1">Multi-pass membrane protein</topology>
    </subcellularLocation>
</comment>
<dbReference type="SUPFAM" id="SSF103491">
    <property type="entry name" value="Preprotein translocase SecY subunit"/>
    <property type="match status" value="1"/>
</dbReference>
<dbReference type="InterPro" id="IPR030659">
    <property type="entry name" value="SecY_CS"/>
</dbReference>
<dbReference type="NCBIfam" id="TIGR00967">
    <property type="entry name" value="3a0501s007"/>
    <property type="match status" value="1"/>
</dbReference>
<evidence type="ECO:0000256" key="6">
    <source>
        <dbReference type="ARBA" id="ARBA00022989"/>
    </source>
</evidence>
<evidence type="ECO:0000256" key="1">
    <source>
        <dbReference type="ARBA" id="ARBA00004141"/>
    </source>
</evidence>
<evidence type="ECO:0000256" key="4">
    <source>
        <dbReference type="ARBA" id="ARBA00022692"/>
    </source>
</evidence>
<feature type="transmembrane region" description="Helical" evidence="10">
    <location>
        <begin position="363"/>
        <end position="385"/>
    </location>
</feature>
<feature type="transmembrane region" description="Helical" evidence="10">
    <location>
        <begin position="266"/>
        <end position="288"/>
    </location>
</feature>
<dbReference type="PRINTS" id="PR00303">
    <property type="entry name" value="SECYTRNLCASE"/>
</dbReference>
<dbReference type="PROSITE" id="PS00755">
    <property type="entry name" value="SECY_1"/>
    <property type="match status" value="1"/>
</dbReference>
<dbReference type="AlphaFoldDB" id="A0A1F6WQ17"/>
<evidence type="ECO:0000256" key="3">
    <source>
        <dbReference type="ARBA" id="ARBA00022448"/>
    </source>
</evidence>
<evidence type="ECO:0000256" key="11">
    <source>
        <dbReference type="RuleBase" id="RU004349"/>
    </source>
</evidence>
<dbReference type="InterPro" id="IPR002208">
    <property type="entry name" value="SecY/SEC61-alpha"/>
</dbReference>
<dbReference type="EMBL" id="MFUO01000019">
    <property type="protein sequence ID" value="OGI83835.1"/>
    <property type="molecule type" value="Genomic_DNA"/>
</dbReference>
<dbReference type="FunFam" id="1.10.3370.10:FF:000001">
    <property type="entry name" value="Preprotein translocase subunit SecY"/>
    <property type="match status" value="1"/>
</dbReference>
<dbReference type="STRING" id="1801764.A2903_00275"/>
<dbReference type="PIRSF" id="PIRSF004557">
    <property type="entry name" value="SecY"/>
    <property type="match status" value="1"/>
</dbReference>
<evidence type="ECO:0000256" key="9">
    <source>
        <dbReference type="ARBA" id="ARBA00039733"/>
    </source>
</evidence>
<evidence type="ECO:0000256" key="8">
    <source>
        <dbReference type="ARBA" id="ARBA00023136"/>
    </source>
</evidence>
<feature type="transmembrane region" description="Helical" evidence="10">
    <location>
        <begin position="119"/>
        <end position="141"/>
    </location>
</feature>
<evidence type="ECO:0000256" key="10">
    <source>
        <dbReference type="HAMAP-Rule" id="MF_01465"/>
    </source>
</evidence>
<dbReference type="GO" id="GO:0065002">
    <property type="term" value="P:intracellular protein transmembrane transport"/>
    <property type="evidence" value="ECO:0007669"/>
    <property type="project" value="UniProtKB-UniRule"/>
</dbReference>
<comment type="function">
    <text evidence="10">The central subunit of the protein translocation channel SecYEG. Consists of two halves formed by TMs 1-5 and 6-10. These two domains form a lateral gate at the front which open onto the bilayer between TMs 2 and 7, and are clamped together by SecE at the back. The channel is closed by both a pore ring composed of hydrophobic SecY resides and a short helix (helix 2A) on the extracellular side of the membrane which forms a plug. The plug probably moves laterally to allow the channel to open. The ring and the pore may move independently.</text>
</comment>
<dbReference type="Gene3D" id="1.10.3370.10">
    <property type="entry name" value="SecY subunit domain"/>
    <property type="match status" value="1"/>
</dbReference>
<keyword evidence="4 10" id="KW-0812">Transmembrane</keyword>
<proteinExistence type="inferred from homology"/>
<feature type="transmembrane region" description="Helical" evidence="10">
    <location>
        <begin position="391"/>
        <end position="412"/>
    </location>
</feature>
<dbReference type="PANTHER" id="PTHR10906">
    <property type="entry name" value="SECY/SEC61-ALPHA FAMILY MEMBER"/>
    <property type="match status" value="1"/>
</dbReference>
<dbReference type="GO" id="GO:0006605">
    <property type="term" value="P:protein targeting"/>
    <property type="evidence" value="ECO:0007669"/>
    <property type="project" value="UniProtKB-UniRule"/>
</dbReference>
<gene>
    <name evidence="10" type="primary">secY</name>
    <name evidence="12" type="ORF">A2903_00275</name>
</gene>
<dbReference type="Proteomes" id="UP000178184">
    <property type="component" value="Unassembled WGS sequence"/>
</dbReference>
<comment type="similarity">
    <text evidence="2 10 11">Belongs to the SecY/SEC61-alpha family.</text>
</comment>